<dbReference type="KEGG" id="samy:DB32_007175"/>
<dbReference type="EMBL" id="CP011125">
    <property type="protein sequence ID" value="AKF10026.1"/>
    <property type="molecule type" value="Genomic_DNA"/>
</dbReference>
<organism evidence="1 2">
    <name type="scientific">Sandaracinus amylolyticus</name>
    <dbReference type="NCBI Taxonomy" id="927083"/>
    <lineage>
        <taxon>Bacteria</taxon>
        <taxon>Pseudomonadati</taxon>
        <taxon>Myxococcota</taxon>
        <taxon>Polyangia</taxon>
        <taxon>Polyangiales</taxon>
        <taxon>Sandaracinaceae</taxon>
        <taxon>Sandaracinus</taxon>
    </lineage>
</organism>
<accession>A0A0F6YMA0</accession>
<evidence type="ECO:0000313" key="2">
    <source>
        <dbReference type="Proteomes" id="UP000034883"/>
    </source>
</evidence>
<sequence>MPAHRIGKLYRFERRELLAWIEKHRAPTPKHLREFRAVR</sequence>
<dbReference type="Proteomes" id="UP000034883">
    <property type="component" value="Chromosome"/>
</dbReference>
<protein>
    <recommendedName>
        <fullName evidence="3">Helix-turn-helix domain-containing protein</fullName>
    </recommendedName>
</protein>
<dbReference type="AlphaFoldDB" id="A0A0F6YMA0"/>
<keyword evidence="2" id="KW-1185">Reference proteome</keyword>
<reference evidence="1 2" key="1">
    <citation type="submission" date="2015-03" db="EMBL/GenBank/DDBJ databases">
        <title>Genome assembly of Sandaracinus amylolyticus DSM 53668.</title>
        <authorList>
            <person name="Sharma G."/>
            <person name="Subramanian S."/>
        </authorList>
    </citation>
    <scope>NUCLEOTIDE SEQUENCE [LARGE SCALE GENOMIC DNA]</scope>
    <source>
        <strain evidence="1 2">DSM 53668</strain>
    </source>
</reference>
<evidence type="ECO:0008006" key="3">
    <source>
        <dbReference type="Google" id="ProtNLM"/>
    </source>
</evidence>
<gene>
    <name evidence="1" type="ORF">DB32_007175</name>
</gene>
<name>A0A0F6YMA0_9BACT</name>
<evidence type="ECO:0000313" key="1">
    <source>
        <dbReference type="EMBL" id="AKF10026.1"/>
    </source>
</evidence>
<proteinExistence type="predicted"/>